<reference evidence="3" key="1">
    <citation type="submission" date="2017-02" db="UniProtKB">
        <authorList>
            <consortium name="WormBaseParasite"/>
        </authorList>
    </citation>
    <scope>IDENTIFICATION</scope>
</reference>
<proteinExistence type="predicted"/>
<dbReference type="InterPro" id="IPR036703">
    <property type="entry name" value="MOB_kinase_act_sf"/>
</dbReference>
<keyword evidence="1" id="KW-0479">Metal-binding</keyword>
<dbReference type="Pfam" id="PF03637">
    <property type="entry name" value="Mob1_phocein"/>
    <property type="match status" value="1"/>
</dbReference>
<name>A0A0R3WTG0_HYDTA</name>
<feature type="compositionally biased region" description="Polar residues" evidence="2">
    <location>
        <begin position="70"/>
        <end position="91"/>
    </location>
</feature>
<evidence type="ECO:0000256" key="1">
    <source>
        <dbReference type="PIRSR" id="PIRSR605301-1"/>
    </source>
</evidence>
<dbReference type="PANTHER" id="PTHR22599">
    <property type="entry name" value="MPS ONE BINDER KINASE ACTIVATOR-LIKE MOB"/>
    <property type="match status" value="1"/>
</dbReference>
<organism evidence="3">
    <name type="scientific">Hydatigena taeniaeformis</name>
    <name type="common">Feline tapeworm</name>
    <name type="synonym">Taenia taeniaeformis</name>
    <dbReference type="NCBI Taxonomy" id="6205"/>
    <lineage>
        <taxon>Eukaryota</taxon>
        <taxon>Metazoa</taxon>
        <taxon>Spiralia</taxon>
        <taxon>Lophotrochozoa</taxon>
        <taxon>Platyhelminthes</taxon>
        <taxon>Cestoda</taxon>
        <taxon>Eucestoda</taxon>
        <taxon>Cyclophyllidea</taxon>
        <taxon>Taeniidae</taxon>
        <taxon>Hydatigera</taxon>
    </lineage>
</organism>
<evidence type="ECO:0000313" key="3">
    <source>
        <dbReference type="WBParaSite" id="TTAC_0000405001-mRNA-1"/>
    </source>
</evidence>
<feature type="region of interest" description="Disordered" evidence="2">
    <location>
        <begin position="60"/>
        <end position="114"/>
    </location>
</feature>
<dbReference type="SUPFAM" id="SSF101152">
    <property type="entry name" value="Mob1/phocein"/>
    <property type="match status" value="1"/>
</dbReference>
<dbReference type="Gene3D" id="1.20.140.30">
    <property type="entry name" value="MOB kinase activator"/>
    <property type="match status" value="1"/>
</dbReference>
<dbReference type="WBParaSite" id="TTAC_0000405001-mRNA-1">
    <property type="protein sequence ID" value="TTAC_0000405001-mRNA-1"/>
    <property type="gene ID" value="TTAC_0000405001"/>
</dbReference>
<dbReference type="AlphaFoldDB" id="A0A0R3WTG0"/>
<feature type="compositionally biased region" description="Pro residues" evidence="2">
    <location>
        <begin position="96"/>
        <end position="105"/>
    </location>
</feature>
<dbReference type="STRING" id="6205.A0A0R3WTG0"/>
<evidence type="ECO:0000256" key="2">
    <source>
        <dbReference type="SAM" id="MobiDB-lite"/>
    </source>
</evidence>
<protein>
    <submittedName>
        <fullName evidence="3">Mob1/phocein</fullName>
    </submittedName>
</protein>
<sequence length="114" mass="12760">LKRLFRVYAHIYNVHFREVQLLDEATHLNTSFKHFVYFVLEFDLVRSVELEPLQPVIDVLTAPKTDRPMSGNSPNSGTSHHQSGGKNTNGVVQVEPLPPSPPAPRPSTTSSTRN</sequence>
<keyword evidence="1" id="KW-0862">Zinc</keyword>
<feature type="binding site" evidence="1">
    <location>
        <position position="15"/>
    </location>
    <ligand>
        <name>Zn(2+)</name>
        <dbReference type="ChEBI" id="CHEBI:29105"/>
    </ligand>
</feature>
<accession>A0A0R3WTG0</accession>
<dbReference type="InterPro" id="IPR005301">
    <property type="entry name" value="MOB_kinase_act_fam"/>
</dbReference>
<feature type="binding site" evidence="1">
    <location>
        <position position="10"/>
    </location>
    <ligand>
        <name>Zn(2+)</name>
        <dbReference type="ChEBI" id="CHEBI:29105"/>
    </ligand>
</feature>